<dbReference type="SUPFAM" id="SSF75138">
    <property type="entry name" value="HprK N-terminal domain-like"/>
    <property type="match status" value="1"/>
</dbReference>
<comment type="function">
    <text evidence="14">Catalyzes the ATP- as well as the pyrophosphate-dependent phosphorylation of a specific serine residue in HPr, a phosphocarrier protein of the phosphoenolpyruvate-dependent sugar phosphotransferase system (PTS). HprK/P also catalyzes the pyrophosphate-producing, inorganic phosphate-dependent dephosphorylation (phosphorolysis) of seryl-phosphorylated HPr (P-Ser-HPr). The two antagonistic activities of HprK/P are regulated by several intracellular metabolites, which change their concentration in response to the absence or presence of rapidly metabolisable carbon sources (glucose, fructose, etc.) in the growth medium. Therefore, by controlling the phosphorylation state of HPr, HPrK/P is a sensor enzyme that plays a major role in the regulation of carbon metabolism and sugar transport: it mediates carbon catabolite repression (CCR), and regulates PTS-catalyzed carbohydrate uptake and inducer exclusion.</text>
</comment>
<feature type="active site" evidence="14">
    <location>
        <position position="136"/>
    </location>
</feature>
<dbReference type="GO" id="GO:0004712">
    <property type="term" value="F:protein serine/threonine/tyrosine kinase activity"/>
    <property type="evidence" value="ECO:0007669"/>
    <property type="project" value="UniProtKB-UniRule"/>
</dbReference>
<evidence type="ECO:0000256" key="8">
    <source>
        <dbReference type="ARBA" id="ARBA00022777"/>
    </source>
</evidence>
<evidence type="ECO:0000256" key="9">
    <source>
        <dbReference type="ARBA" id="ARBA00022840"/>
    </source>
</evidence>
<keyword evidence="5 14" id="KW-0808">Transferase</keyword>
<keyword evidence="4 14" id="KW-0723">Serine/threonine-protein kinase</keyword>
<dbReference type="AlphaFoldDB" id="R7RQN2"/>
<comment type="miscellaneous">
    <text evidence="14">Both phosphorylation and phosphorolysis are carried out by the same active site and suggest a common mechanism for both reactions.</text>
</comment>
<name>R7RQN2_9CLOT</name>
<dbReference type="InterPro" id="IPR011126">
    <property type="entry name" value="Hpr_kin/Pase_Hpr_N"/>
</dbReference>
<dbReference type="GO" id="GO:0006109">
    <property type="term" value="P:regulation of carbohydrate metabolic process"/>
    <property type="evidence" value="ECO:0007669"/>
    <property type="project" value="UniProtKB-UniRule"/>
</dbReference>
<keyword evidence="9 14" id="KW-0067">ATP-binding</keyword>
<dbReference type="Proteomes" id="UP000014923">
    <property type="component" value="Unassembled WGS sequence"/>
</dbReference>
<dbReference type="InterPro" id="IPR003755">
    <property type="entry name" value="HPr(Ser)_kin/Pase"/>
</dbReference>
<evidence type="ECO:0000256" key="1">
    <source>
        <dbReference type="ARBA" id="ARBA00001120"/>
    </source>
</evidence>
<dbReference type="PANTHER" id="PTHR30305:SF1">
    <property type="entry name" value="HPR KINASE_PHOSPHORYLASE"/>
    <property type="match status" value="1"/>
</dbReference>
<keyword evidence="12 14" id="KW-0119">Carbohydrate metabolism</keyword>
<evidence type="ECO:0000256" key="7">
    <source>
        <dbReference type="ARBA" id="ARBA00022741"/>
    </source>
</evidence>
<evidence type="ECO:0000256" key="12">
    <source>
        <dbReference type="ARBA" id="ARBA00023277"/>
    </source>
</evidence>
<proteinExistence type="inferred from homology"/>
<keyword evidence="11 14" id="KW-0511">Multifunctional enzyme</keyword>
<keyword evidence="10 14" id="KW-0460">Magnesium</keyword>
<dbReference type="EC" id="2.7.11.-" evidence="14"/>
<feature type="binding site" evidence="14">
    <location>
        <position position="158"/>
    </location>
    <ligand>
        <name>Mg(2+)</name>
        <dbReference type="ChEBI" id="CHEBI:18420"/>
    </ligand>
</feature>
<dbReference type="SUPFAM" id="SSF53795">
    <property type="entry name" value="PEP carboxykinase-like"/>
    <property type="match status" value="1"/>
</dbReference>
<feature type="active site" evidence="14">
    <location>
        <position position="157"/>
    </location>
</feature>
<feature type="active site" evidence="14">
    <location>
        <position position="240"/>
    </location>
</feature>
<comment type="domain">
    <text evidence="14">The Walker A ATP-binding motif also binds Pi and PPi.</text>
</comment>
<evidence type="ECO:0000313" key="17">
    <source>
        <dbReference type="EMBL" id="CDF57593.1"/>
    </source>
</evidence>
<comment type="catalytic activity">
    <reaction evidence="13 14">
        <text>[HPr protein]-O-phospho-L-serine + phosphate + H(+) = [HPr protein]-L-serine + diphosphate</text>
        <dbReference type="Rhea" id="RHEA:46604"/>
        <dbReference type="Rhea" id="RHEA-COMP:11602"/>
        <dbReference type="Rhea" id="RHEA-COMP:11603"/>
        <dbReference type="ChEBI" id="CHEBI:15378"/>
        <dbReference type="ChEBI" id="CHEBI:29999"/>
        <dbReference type="ChEBI" id="CHEBI:33019"/>
        <dbReference type="ChEBI" id="CHEBI:43474"/>
        <dbReference type="ChEBI" id="CHEBI:83421"/>
    </reaction>
</comment>
<keyword evidence="8 14" id="KW-0418">Kinase</keyword>
<evidence type="ECO:0000259" key="16">
    <source>
        <dbReference type="Pfam" id="PF07475"/>
    </source>
</evidence>
<evidence type="ECO:0000256" key="10">
    <source>
        <dbReference type="ARBA" id="ARBA00022842"/>
    </source>
</evidence>
<dbReference type="eggNOG" id="COG1493">
    <property type="taxonomic scope" value="Bacteria"/>
</dbReference>
<reference evidence="17" key="1">
    <citation type="submission" date="2013-03" db="EMBL/GenBank/DDBJ databases">
        <title>Draft genome sequence of the hydrogen-ethanol-producing anaerobic alkalithermophilic Caloramator celere.</title>
        <authorList>
            <person name="Ciranna A."/>
            <person name="Larjo A."/>
            <person name="Kivisto A."/>
            <person name="Santala V."/>
            <person name="Roos C."/>
            <person name="Karp M."/>
        </authorList>
    </citation>
    <scope>NUCLEOTIDE SEQUENCE [LARGE SCALE GENOMIC DNA]</scope>
    <source>
        <strain evidence="17">DSM 8682</strain>
    </source>
</reference>
<dbReference type="GO" id="GO:0000287">
    <property type="term" value="F:magnesium ion binding"/>
    <property type="evidence" value="ECO:0007669"/>
    <property type="project" value="UniProtKB-UniRule"/>
</dbReference>
<dbReference type="FunFam" id="3.40.50.300:FF:000174">
    <property type="entry name" value="HPr kinase/phosphorylase"/>
    <property type="match status" value="1"/>
</dbReference>
<protein>
    <recommendedName>
        <fullName evidence="14">HPr kinase/phosphorylase</fullName>
        <shortName evidence="14">HPrK/P</shortName>
        <ecNumber evidence="14">2.7.11.-</ecNumber>
        <ecNumber evidence="14">2.7.4.-</ecNumber>
    </recommendedName>
    <alternativeName>
        <fullName evidence="14">HPr(Ser) kinase/phosphorylase</fullName>
    </alternativeName>
</protein>
<comment type="subunit">
    <text evidence="14">Homohexamer.</text>
</comment>
<evidence type="ECO:0000256" key="13">
    <source>
        <dbReference type="ARBA" id="ARBA00047657"/>
    </source>
</evidence>
<feature type="region of interest" description="Important for the catalytic mechanism of dephosphorylation" evidence="14">
    <location>
        <begin position="260"/>
        <end position="265"/>
    </location>
</feature>
<feature type="binding site" evidence="14">
    <location>
        <position position="199"/>
    </location>
    <ligand>
        <name>Mg(2+)</name>
        <dbReference type="ChEBI" id="CHEBI:18420"/>
    </ligand>
</feature>
<evidence type="ECO:0000256" key="4">
    <source>
        <dbReference type="ARBA" id="ARBA00022527"/>
    </source>
</evidence>
<evidence type="ECO:0000256" key="5">
    <source>
        <dbReference type="ARBA" id="ARBA00022679"/>
    </source>
</evidence>
<feature type="binding site" evidence="14">
    <location>
        <begin position="151"/>
        <end position="158"/>
    </location>
    <ligand>
        <name>ATP</name>
        <dbReference type="ChEBI" id="CHEBI:30616"/>
    </ligand>
</feature>
<keyword evidence="6 14" id="KW-0479">Metal-binding</keyword>
<dbReference type="Pfam" id="PF02603">
    <property type="entry name" value="Hpr_kinase_N"/>
    <property type="match status" value="1"/>
</dbReference>
<comment type="catalytic activity">
    <reaction evidence="1 14">
        <text>[HPr protein]-L-serine + ATP = [HPr protein]-O-phospho-L-serine + ADP + H(+)</text>
        <dbReference type="Rhea" id="RHEA:46600"/>
        <dbReference type="Rhea" id="RHEA-COMP:11602"/>
        <dbReference type="Rhea" id="RHEA-COMP:11603"/>
        <dbReference type="ChEBI" id="CHEBI:15378"/>
        <dbReference type="ChEBI" id="CHEBI:29999"/>
        <dbReference type="ChEBI" id="CHEBI:30616"/>
        <dbReference type="ChEBI" id="CHEBI:83421"/>
        <dbReference type="ChEBI" id="CHEBI:456216"/>
    </reaction>
</comment>
<gene>
    <name evidence="14" type="primary">hprK</name>
    <name evidence="17" type="ORF">TCEL_01507</name>
</gene>
<dbReference type="NCBIfam" id="TIGR00679">
    <property type="entry name" value="hpr-ser"/>
    <property type="match status" value="1"/>
</dbReference>
<sequence length="306" mass="35190">MSISIKKFIEDLNLEVVVEGDENRHINCNDIIRPGLQFVGYYDYFVNTRIQIVGNAEWHYLNNLEPNVRRQRLEKYFEYDMPCIVFSRNLNPHLEFIELARQKQIWVLRSTRDTTRLINKLVNYLDRALAKTTTLHGVLVDVYGIGILITGESGIGKSEAALELIKRGHMLVSDDAVEIKLVDGILYGKSPYITSGMLEVRGLGIINIQSLYGLSSILEEKTVDLVIHLEKWKDEDDFDRIGTPEYTNILNIPVRRIRIPVKPGRNLAVIIEAAAANFRYGRMMMEAPVDTINRRIDEVMRGEIER</sequence>
<dbReference type="Gene3D" id="3.40.1390.20">
    <property type="entry name" value="HprK N-terminal domain-like"/>
    <property type="match status" value="1"/>
</dbReference>
<dbReference type="GO" id="GO:0000155">
    <property type="term" value="F:phosphorelay sensor kinase activity"/>
    <property type="evidence" value="ECO:0007669"/>
    <property type="project" value="InterPro"/>
</dbReference>
<feature type="domain" description="HPr kinase/phosphorylase C-terminal" evidence="16">
    <location>
        <begin position="128"/>
        <end position="292"/>
    </location>
</feature>
<dbReference type="EC" id="2.7.4.-" evidence="14"/>
<evidence type="ECO:0000313" key="18">
    <source>
        <dbReference type="Proteomes" id="UP000014923"/>
    </source>
</evidence>
<dbReference type="PANTHER" id="PTHR30305">
    <property type="entry name" value="PROTEIN YJDM-RELATED"/>
    <property type="match status" value="1"/>
</dbReference>
<dbReference type="OrthoDB" id="9778803at2"/>
<accession>R7RQN2</accession>
<dbReference type="RefSeq" id="WP_018660888.1">
    <property type="nucleotide sequence ID" value="NZ_HF952018.1"/>
</dbReference>
<dbReference type="Pfam" id="PF07475">
    <property type="entry name" value="Hpr_kinase_C"/>
    <property type="match status" value="1"/>
</dbReference>
<dbReference type="InterPro" id="IPR028979">
    <property type="entry name" value="Ser_kin/Pase_Hpr-like_N_sf"/>
</dbReference>
<comment type="similarity">
    <text evidence="3 14">Belongs to the HPrK/P family.</text>
</comment>
<feature type="region of interest" description="Important for the catalytic mechanism of both phosphorylation and dephosphorylation" evidence="14">
    <location>
        <begin position="198"/>
        <end position="207"/>
    </location>
</feature>
<evidence type="ECO:0000256" key="14">
    <source>
        <dbReference type="HAMAP-Rule" id="MF_01249"/>
    </source>
</evidence>
<evidence type="ECO:0000259" key="15">
    <source>
        <dbReference type="Pfam" id="PF02603"/>
    </source>
</evidence>
<dbReference type="GO" id="GO:0005524">
    <property type="term" value="F:ATP binding"/>
    <property type="evidence" value="ECO:0007669"/>
    <property type="project" value="UniProtKB-UniRule"/>
</dbReference>
<keyword evidence="7 14" id="KW-0547">Nucleotide-binding</keyword>
<evidence type="ECO:0000256" key="2">
    <source>
        <dbReference type="ARBA" id="ARBA00001946"/>
    </source>
</evidence>
<dbReference type="GO" id="GO:0004674">
    <property type="term" value="F:protein serine/threonine kinase activity"/>
    <property type="evidence" value="ECO:0007669"/>
    <property type="project" value="UniProtKB-KW"/>
</dbReference>
<dbReference type="EMBL" id="CAVN010000088">
    <property type="protein sequence ID" value="CDF57593.1"/>
    <property type="molecule type" value="Genomic_DNA"/>
</dbReference>
<comment type="cofactor">
    <cofactor evidence="2 14">
        <name>Mg(2+)</name>
        <dbReference type="ChEBI" id="CHEBI:18420"/>
    </cofactor>
</comment>
<comment type="caution">
    <text evidence="17">The sequence shown here is derived from an EMBL/GenBank/DDBJ whole genome shotgun (WGS) entry which is preliminary data.</text>
</comment>
<evidence type="ECO:0000256" key="11">
    <source>
        <dbReference type="ARBA" id="ARBA00023268"/>
    </source>
</evidence>
<organism evidence="17 18">
    <name type="scientific">Thermobrachium celere DSM 8682</name>
    <dbReference type="NCBI Taxonomy" id="941824"/>
    <lineage>
        <taxon>Bacteria</taxon>
        <taxon>Bacillati</taxon>
        <taxon>Bacillota</taxon>
        <taxon>Clostridia</taxon>
        <taxon>Eubacteriales</taxon>
        <taxon>Clostridiaceae</taxon>
        <taxon>Thermobrachium</taxon>
    </lineage>
</organism>
<dbReference type="InterPro" id="IPR027417">
    <property type="entry name" value="P-loop_NTPase"/>
</dbReference>
<feature type="domain" description="HPr(Ser) kinase/phosphorylase N-terminal" evidence="15">
    <location>
        <begin position="3"/>
        <end position="125"/>
    </location>
</feature>
<dbReference type="InterPro" id="IPR011104">
    <property type="entry name" value="Hpr_kin/Pase_C"/>
</dbReference>
<feature type="active site" description="Proton acceptor; for phosphorylation activity. Proton donor; for dephosphorylation activity" evidence="14">
    <location>
        <position position="175"/>
    </location>
</feature>
<dbReference type="Gene3D" id="3.40.50.300">
    <property type="entry name" value="P-loop containing nucleotide triphosphate hydrolases"/>
    <property type="match status" value="1"/>
</dbReference>
<evidence type="ECO:0000256" key="3">
    <source>
        <dbReference type="ARBA" id="ARBA00006883"/>
    </source>
</evidence>
<dbReference type="HAMAP" id="MF_01249">
    <property type="entry name" value="HPr_kinase"/>
    <property type="match status" value="1"/>
</dbReference>
<keyword evidence="18" id="KW-1185">Reference proteome</keyword>
<dbReference type="CDD" id="cd01918">
    <property type="entry name" value="HprK_C"/>
    <property type="match status" value="1"/>
</dbReference>
<evidence type="ECO:0000256" key="6">
    <source>
        <dbReference type="ARBA" id="ARBA00022723"/>
    </source>
</evidence>
<dbReference type="HOGENOM" id="CLU_052030_0_1_9"/>